<feature type="compositionally biased region" description="Basic and acidic residues" evidence="1">
    <location>
        <begin position="96"/>
        <end position="108"/>
    </location>
</feature>
<protein>
    <submittedName>
        <fullName evidence="2">Uncharacterized protein</fullName>
    </submittedName>
</protein>
<organism evidence="2 3">
    <name type="scientific">Hyaloperonospora brassicae</name>
    <name type="common">Brassica downy mildew</name>
    <name type="synonym">Peronospora brassicae</name>
    <dbReference type="NCBI Taxonomy" id="162125"/>
    <lineage>
        <taxon>Eukaryota</taxon>
        <taxon>Sar</taxon>
        <taxon>Stramenopiles</taxon>
        <taxon>Oomycota</taxon>
        <taxon>Peronosporomycetes</taxon>
        <taxon>Peronosporales</taxon>
        <taxon>Peronosporaceae</taxon>
        <taxon>Hyaloperonospora</taxon>
    </lineage>
</organism>
<proteinExistence type="predicted"/>
<comment type="caution">
    <text evidence="2">The sequence shown here is derived from an EMBL/GenBank/DDBJ whole genome shotgun (WGS) entry which is preliminary data.</text>
</comment>
<evidence type="ECO:0000313" key="2">
    <source>
        <dbReference type="EMBL" id="CAI5716893.1"/>
    </source>
</evidence>
<name>A0AAV0TD53_HYABA</name>
<dbReference type="EMBL" id="CANTFL010000173">
    <property type="protein sequence ID" value="CAI5716893.1"/>
    <property type="molecule type" value="Genomic_DNA"/>
</dbReference>
<dbReference type="Proteomes" id="UP001162031">
    <property type="component" value="Unassembled WGS sequence"/>
</dbReference>
<evidence type="ECO:0000313" key="3">
    <source>
        <dbReference type="Proteomes" id="UP001162031"/>
    </source>
</evidence>
<dbReference type="AlphaFoldDB" id="A0AAV0TD53"/>
<feature type="region of interest" description="Disordered" evidence="1">
    <location>
        <begin position="96"/>
        <end position="136"/>
    </location>
</feature>
<evidence type="ECO:0000256" key="1">
    <source>
        <dbReference type="SAM" id="MobiDB-lite"/>
    </source>
</evidence>
<sequence length="488" mass="51639">MGDGDDDDNVTTACLVTDAFETTSTELLVPLPPPVSQRSVLHTTLGVASSAATLVLVPCVNAAAHATSAALSAPVQWTRHARVTIAQSWTGACHADKNDEARDGDESHLSATLSRTRGGEREAHRDRAVDGARDERSGRTQSLLYVPVRLLYRSVSTAVAIPTQVAVYSGRKIAGAVSASHALATSAVLASTGAASRTGRHVAMGMKHGAVSTVSYTASTLVDAVGASVRTVGHVVPPSVSHALWQGMDVTGNASVNALSYAIAVPAYRMVQALVPAVDQLLSEEDAVKETRTAVKALVQVLGPQNAYYCLKWIYETVNSEAAHDSLLLCYDVLHESLDGENYHRAAASVSTATGITSVVHVLKEAYNVVPSLDEILDAVVLVADVSDEVVDGVAHVAPKQSSLNAPSESDEATRTRQWEYVDNVDDRCEEHRPAERTDAVVESALLSQDESNSLAESGLSLLTRLCDSEEASSLFNTFGDFLDVLVD</sequence>
<reference evidence="2" key="1">
    <citation type="submission" date="2022-12" db="EMBL/GenBank/DDBJ databases">
        <authorList>
            <person name="Webb A."/>
        </authorList>
    </citation>
    <scope>NUCLEOTIDE SEQUENCE</scope>
    <source>
        <strain evidence="2">Hp1</strain>
    </source>
</reference>
<accession>A0AAV0TD53</accession>
<gene>
    <name evidence="2" type="ORF">HBR001_LOCUS1716</name>
</gene>
<feature type="compositionally biased region" description="Basic and acidic residues" evidence="1">
    <location>
        <begin position="117"/>
        <end position="136"/>
    </location>
</feature>
<keyword evidence="3" id="KW-1185">Reference proteome</keyword>